<dbReference type="EMBL" id="CP007772">
    <property type="protein sequence ID" value="AJC91058.1"/>
    <property type="molecule type" value="Genomic_DNA"/>
</dbReference>
<dbReference type="AlphaFoldDB" id="A0A0A8HAA5"/>
<dbReference type="InterPro" id="IPR022935">
    <property type="entry name" value="ClpS"/>
</dbReference>
<keyword evidence="3" id="KW-0378">Hydrolase</keyword>
<evidence type="ECO:0000259" key="2">
    <source>
        <dbReference type="Pfam" id="PF02617"/>
    </source>
</evidence>
<dbReference type="OrthoDB" id="9796121at2"/>
<comment type="similarity">
    <text evidence="1">Belongs to the ClpS family.</text>
</comment>
<dbReference type="InterPro" id="IPR003769">
    <property type="entry name" value="ClpS_core"/>
</dbReference>
<sequence length="97" mass="11103">MSLKSEILEQQKLAEPKMFKVLLLNDDVTTMDFVIEILMNVFHHDFEKASAIMLEIHHQGSGVCGVYTEEIALSKKQQVDIAAKNNNFPLQTRIEEQ</sequence>
<dbReference type="PANTHER" id="PTHR33473:SF19">
    <property type="entry name" value="ATP-DEPENDENT CLP PROTEASE ADAPTER PROTEIN CLPS"/>
    <property type="match status" value="1"/>
</dbReference>
<dbReference type="KEGG" id="csm:CSUB8521_1227"/>
<accession>A0A0A8HAA5</accession>
<proteinExistence type="inferred from homology"/>
<evidence type="ECO:0000313" key="3">
    <source>
        <dbReference type="EMBL" id="AJC91058.1"/>
    </source>
</evidence>
<dbReference type="HAMAP" id="MF_00302">
    <property type="entry name" value="ClpS"/>
    <property type="match status" value="1"/>
</dbReference>
<dbReference type="GO" id="GO:0008233">
    <property type="term" value="F:peptidase activity"/>
    <property type="evidence" value="ECO:0007669"/>
    <property type="project" value="UniProtKB-KW"/>
</dbReference>
<evidence type="ECO:0000256" key="1">
    <source>
        <dbReference type="HAMAP-Rule" id="MF_00302"/>
    </source>
</evidence>
<dbReference type="InterPro" id="IPR014719">
    <property type="entry name" value="Ribosomal_bL12_C/ClpS-like"/>
</dbReference>
<evidence type="ECO:0000313" key="4">
    <source>
        <dbReference type="Proteomes" id="UP000031135"/>
    </source>
</evidence>
<dbReference type="Pfam" id="PF02617">
    <property type="entry name" value="ClpS"/>
    <property type="match status" value="1"/>
</dbReference>
<dbReference type="HOGENOM" id="CLU_134358_1_0_7"/>
<comment type="subunit">
    <text evidence="1">Binds to the N-terminal domain of the chaperone ClpA.</text>
</comment>
<protein>
    <recommendedName>
        <fullName evidence="1">ATP-dependent Clp protease adapter protein ClpS</fullName>
    </recommendedName>
</protein>
<dbReference type="PANTHER" id="PTHR33473">
    <property type="entry name" value="ATP-DEPENDENT CLP PROTEASE ADAPTER PROTEIN CLPS1, CHLOROPLASTIC"/>
    <property type="match status" value="1"/>
</dbReference>
<dbReference type="RefSeq" id="WP_039664252.1">
    <property type="nucleotide sequence ID" value="NZ_CP007772.1"/>
</dbReference>
<keyword evidence="3" id="KW-0645">Protease</keyword>
<gene>
    <name evidence="1 3" type="primary">clpS</name>
    <name evidence="3" type="ORF">CSUB8521_1227</name>
</gene>
<organism evidence="3 4">
    <name type="scientific">Campylobacter subantarcticus LMG 24374</name>
    <dbReference type="NCBI Taxonomy" id="1388751"/>
    <lineage>
        <taxon>Bacteria</taxon>
        <taxon>Pseudomonadati</taxon>
        <taxon>Campylobacterota</taxon>
        <taxon>Epsilonproteobacteria</taxon>
        <taxon>Campylobacterales</taxon>
        <taxon>Campylobacteraceae</taxon>
        <taxon>Campylobacter</taxon>
    </lineage>
</organism>
<dbReference type="Proteomes" id="UP000031135">
    <property type="component" value="Chromosome"/>
</dbReference>
<feature type="domain" description="Adaptor protein ClpS core" evidence="2">
    <location>
        <begin position="15"/>
        <end position="92"/>
    </location>
</feature>
<dbReference type="GO" id="GO:0006508">
    <property type="term" value="P:proteolysis"/>
    <property type="evidence" value="ECO:0007669"/>
    <property type="project" value="UniProtKB-UniRule"/>
</dbReference>
<dbReference type="SUPFAM" id="SSF54736">
    <property type="entry name" value="ClpS-like"/>
    <property type="match status" value="1"/>
</dbReference>
<name>A0A0A8HAA5_9BACT</name>
<reference evidence="3 4" key="1">
    <citation type="journal article" date="2014" name="Genome Biol. Evol.">
        <title>Comparative Genomics of the Campylobacter lari Group.</title>
        <authorList>
            <person name="Miller W.G."/>
            <person name="Yee E."/>
            <person name="Chapman M.H."/>
            <person name="Smith T.P."/>
            <person name="Bono J.L."/>
            <person name="Huynh S."/>
            <person name="Parker C.T."/>
            <person name="Vandamme P."/>
            <person name="Luong K."/>
            <person name="Korlach J."/>
        </authorList>
    </citation>
    <scope>NUCLEOTIDE SEQUENCE [LARGE SCALE GENOMIC DNA]</scope>
    <source>
        <strain evidence="3 4">LMG 24374</strain>
    </source>
</reference>
<comment type="function">
    <text evidence="1">Involved in the modulation of the specificity of the ClpAP-mediated ATP-dependent protein degradation.</text>
</comment>
<dbReference type="Gene3D" id="3.30.1390.10">
    <property type="match status" value="1"/>
</dbReference>
<dbReference type="GO" id="GO:0030163">
    <property type="term" value="P:protein catabolic process"/>
    <property type="evidence" value="ECO:0007669"/>
    <property type="project" value="InterPro"/>
</dbReference>
<dbReference type="FunFam" id="3.30.1390.10:FF:000002">
    <property type="entry name" value="ATP-dependent Clp protease adapter protein ClpS"/>
    <property type="match status" value="1"/>
</dbReference>